<dbReference type="PANTHER" id="PTHR30399:SF1">
    <property type="entry name" value="UTP PYROPHOSPHATASE"/>
    <property type="match status" value="1"/>
</dbReference>
<dbReference type="RefSeq" id="WP_027895787.1">
    <property type="nucleotide sequence ID" value="NZ_CATZAM010000009.1"/>
</dbReference>
<dbReference type="EMBL" id="JABBJH010000006">
    <property type="protein sequence ID" value="NMK38913.1"/>
    <property type="molecule type" value="Genomic_DNA"/>
</dbReference>
<evidence type="ECO:0000313" key="3">
    <source>
        <dbReference type="EMBL" id="NMK38913.1"/>
    </source>
</evidence>
<organism evidence="2 4">
    <name type="scientific">Megasphaera elsdenii</name>
    <dbReference type="NCBI Taxonomy" id="907"/>
    <lineage>
        <taxon>Bacteria</taxon>
        <taxon>Bacillati</taxon>
        <taxon>Bacillota</taxon>
        <taxon>Negativicutes</taxon>
        <taxon>Veillonellales</taxon>
        <taxon>Veillonellaceae</taxon>
        <taxon>Megasphaera</taxon>
    </lineage>
</organism>
<dbReference type="AlphaFoldDB" id="A0A2S0M6F6"/>
<reference evidence="2 4" key="1">
    <citation type="journal article" date="2018" name="Genome Announc.">
        <title>Complete genomes of two Megasphaera elsdenii strains, NCIMB 702410 and ATCC 25940.</title>
        <authorList>
            <person name="Hatmaker E.A."/>
            <person name="O'Dell K."/>
            <person name="Riley L.A."/>
            <person name="Klingeman D.M."/>
            <person name="Guss A.M."/>
        </authorList>
    </citation>
    <scope>NUCLEOTIDE SEQUENCE [LARGE SCALE GENOMIC DNA]</scope>
    <source>
        <strain evidence="2 4">NCIMB702410</strain>
    </source>
</reference>
<evidence type="ECO:0000313" key="4">
    <source>
        <dbReference type="Proteomes" id="UP000238358"/>
    </source>
</evidence>
<dbReference type="Proteomes" id="UP000238358">
    <property type="component" value="Chromosome"/>
</dbReference>
<dbReference type="OrthoDB" id="9811177at2"/>
<dbReference type="Pfam" id="PF01863">
    <property type="entry name" value="YgjP-like"/>
    <property type="match status" value="1"/>
</dbReference>
<gene>
    <name evidence="2" type="ORF">C6Y28_05160</name>
    <name evidence="3" type="ORF">HG933_05910</name>
</gene>
<feature type="domain" description="YgjP-like metallopeptidase" evidence="1">
    <location>
        <begin position="25"/>
        <end position="233"/>
    </location>
</feature>
<proteinExistence type="predicted"/>
<evidence type="ECO:0000313" key="2">
    <source>
        <dbReference type="EMBL" id="AVO27044.1"/>
    </source>
</evidence>
<dbReference type="InterPro" id="IPR053136">
    <property type="entry name" value="UTP_pyrophosphatase-like"/>
</dbReference>
<protein>
    <submittedName>
        <fullName evidence="3">M48 family metallopeptidase</fullName>
    </submittedName>
    <submittedName>
        <fullName evidence="2">M48 family peptidase</fullName>
    </submittedName>
</protein>
<dbReference type="CDD" id="cd07344">
    <property type="entry name" value="M48_yhfN_like"/>
    <property type="match status" value="1"/>
</dbReference>
<evidence type="ECO:0000313" key="5">
    <source>
        <dbReference type="Proteomes" id="UP000536773"/>
    </source>
</evidence>
<evidence type="ECO:0000259" key="1">
    <source>
        <dbReference type="Pfam" id="PF01863"/>
    </source>
</evidence>
<dbReference type="Gene3D" id="3.30.2010.10">
    <property type="entry name" value="Metalloproteases ('zincins'), catalytic domain"/>
    <property type="match status" value="1"/>
</dbReference>
<reference evidence="3 5" key="2">
    <citation type="submission" date="2020-04" db="EMBL/GenBank/DDBJ databases">
        <authorList>
            <person name="Hitch T.C.A."/>
            <person name="Wylensek D."/>
            <person name="Clavel T."/>
        </authorList>
    </citation>
    <scope>NUCLEOTIDE SEQUENCE [LARGE SCALE GENOMIC DNA]</scope>
    <source>
        <strain evidence="3 5">WCA-386-APC-2A</strain>
    </source>
</reference>
<dbReference type="InterPro" id="IPR002725">
    <property type="entry name" value="YgjP-like_metallopeptidase"/>
</dbReference>
<name>A0A2S0M6F6_MEGEL</name>
<dbReference type="EMBL" id="CP027569">
    <property type="protein sequence ID" value="AVO27044.1"/>
    <property type="molecule type" value="Genomic_DNA"/>
</dbReference>
<dbReference type="Proteomes" id="UP000536773">
    <property type="component" value="Unassembled WGS sequence"/>
</dbReference>
<dbReference type="PANTHER" id="PTHR30399">
    <property type="entry name" value="UNCHARACTERIZED PROTEIN YGJP"/>
    <property type="match status" value="1"/>
</dbReference>
<accession>A0A2S0M6F6</accession>
<sequence>MTNEQRQFTAQGQTFPVILVRKKVKNINLHVRSDGTLYISAPARVPWEYIEDFLQKKTDFIVRAMDEMAERKRKFPMLTLSDGDTLYLAGQPYKLDVRLGLQNSIRRSGQTVFMELADDTPVMKQKLYHKLLQSLGKKLFPASLSRMQPLFDGLALPDPVLKQRVMRSRWGSCMPLKGIVTMNTYLAIMPEEIIDHVMLHELCHFLQPNHSRHFYDAMTIRMPDWKARRQAMTKYLPYCV</sequence>